<accession>A0A0E9XNE8</accession>
<reference evidence="1" key="2">
    <citation type="journal article" date="2015" name="Fish Shellfish Immunol.">
        <title>Early steps in the European eel (Anguilla anguilla)-Vibrio vulnificus interaction in the gills: Role of the RtxA13 toxin.</title>
        <authorList>
            <person name="Callol A."/>
            <person name="Pajuelo D."/>
            <person name="Ebbesson L."/>
            <person name="Teles M."/>
            <person name="MacKenzie S."/>
            <person name="Amaro C."/>
        </authorList>
    </citation>
    <scope>NUCLEOTIDE SEQUENCE</scope>
</reference>
<name>A0A0E9XNE8_ANGAN</name>
<protein>
    <submittedName>
        <fullName evidence="1">Uncharacterized protein</fullName>
    </submittedName>
</protein>
<sequence>MGGDFCTTKPQAFLTTPLKCHKQ</sequence>
<organism evidence="1">
    <name type="scientific">Anguilla anguilla</name>
    <name type="common">European freshwater eel</name>
    <name type="synonym">Muraena anguilla</name>
    <dbReference type="NCBI Taxonomy" id="7936"/>
    <lineage>
        <taxon>Eukaryota</taxon>
        <taxon>Metazoa</taxon>
        <taxon>Chordata</taxon>
        <taxon>Craniata</taxon>
        <taxon>Vertebrata</taxon>
        <taxon>Euteleostomi</taxon>
        <taxon>Actinopterygii</taxon>
        <taxon>Neopterygii</taxon>
        <taxon>Teleostei</taxon>
        <taxon>Anguilliformes</taxon>
        <taxon>Anguillidae</taxon>
        <taxon>Anguilla</taxon>
    </lineage>
</organism>
<dbReference type="EMBL" id="GBXM01004378">
    <property type="protein sequence ID" value="JAI04200.1"/>
    <property type="molecule type" value="Transcribed_RNA"/>
</dbReference>
<reference evidence="1" key="1">
    <citation type="submission" date="2014-11" db="EMBL/GenBank/DDBJ databases">
        <authorList>
            <person name="Amaro Gonzalez C."/>
        </authorList>
    </citation>
    <scope>NUCLEOTIDE SEQUENCE</scope>
</reference>
<evidence type="ECO:0000313" key="1">
    <source>
        <dbReference type="EMBL" id="JAI04200.1"/>
    </source>
</evidence>
<proteinExistence type="predicted"/>
<dbReference type="AlphaFoldDB" id="A0A0E9XNE8"/>